<dbReference type="SMART" id="SM00064">
    <property type="entry name" value="FYVE"/>
    <property type="match status" value="1"/>
</dbReference>
<dbReference type="SMART" id="SM00233">
    <property type="entry name" value="PH"/>
    <property type="match status" value="2"/>
</dbReference>
<accession>A0AAD5PXA3</accession>
<comment type="caution">
    <text evidence="13">The sequence shown here is derived from an EMBL/GenBank/DDBJ whole genome shotgun (WGS) entry which is preliminary data.</text>
</comment>
<reference evidence="13 14" key="1">
    <citation type="submission" date="2022-05" db="EMBL/GenBank/DDBJ databases">
        <title>A multi-omics perspective on studying reproductive biology in Daphnia sinensis.</title>
        <authorList>
            <person name="Jia J."/>
        </authorList>
    </citation>
    <scope>NUCLEOTIDE SEQUENCE [LARGE SCALE GENOMIC DNA]</scope>
    <source>
        <strain evidence="13 14">WSL</strain>
    </source>
</reference>
<feature type="domain" description="FYVE-type" evidence="12">
    <location>
        <begin position="1072"/>
        <end position="1131"/>
    </location>
</feature>
<evidence type="ECO:0000256" key="2">
    <source>
        <dbReference type="ARBA" id="ARBA00022490"/>
    </source>
</evidence>
<feature type="compositionally biased region" description="Pro residues" evidence="9">
    <location>
        <begin position="90"/>
        <end position="106"/>
    </location>
</feature>
<dbReference type="PANTHER" id="PTHR12673:SF267">
    <property type="entry name" value="PROTEIN CBG10230"/>
    <property type="match status" value="1"/>
</dbReference>
<feature type="region of interest" description="Disordered" evidence="9">
    <location>
        <begin position="448"/>
        <end position="513"/>
    </location>
</feature>
<dbReference type="InterPro" id="IPR000219">
    <property type="entry name" value="DH_dom"/>
</dbReference>
<dbReference type="Gene3D" id="3.30.40.10">
    <property type="entry name" value="Zinc/RING finger domain, C3HC4 (zinc finger)"/>
    <property type="match status" value="1"/>
</dbReference>
<organism evidence="13 14">
    <name type="scientific">Daphnia sinensis</name>
    <dbReference type="NCBI Taxonomy" id="1820382"/>
    <lineage>
        <taxon>Eukaryota</taxon>
        <taxon>Metazoa</taxon>
        <taxon>Ecdysozoa</taxon>
        <taxon>Arthropoda</taxon>
        <taxon>Crustacea</taxon>
        <taxon>Branchiopoda</taxon>
        <taxon>Diplostraca</taxon>
        <taxon>Cladocera</taxon>
        <taxon>Anomopoda</taxon>
        <taxon>Daphniidae</taxon>
        <taxon>Daphnia</taxon>
        <taxon>Daphnia similis group</taxon>
    </lineage>
</organism>
<feature type="compositionally biased region" description="Low complexity" evidence="9">
    <location>
        <begin position="376"/>
        <end position="392"/>
    </location>
</feature>
<evidence type="ECO:0000256" key="3">
    <source>
        <dbReference type="ARBA" id="ARBA00022658"/>
    </source>
</evidence>
<dbReference type="GO" id="GO:0008270">
    <property type="term" value="F:zinc ion binding"/>
    <property type="evidence" value="ECO:0007669"/>
    <property type="project" value="UniProtKB-KW"/>
</dbReference>
<dbReference type="PROSITE" id="PS50003">
    <property type="entry name" value="PH_DOMAIN"/>
    <property type="match status" value="2"/>
</dbReference>
<dbReference type="SUPFAM" id="SSF48065">
    <property type="entry name" value="DBL homology domain (DH-domain)"/>
    <property type="match status" value="1"/>
</dbReference>
<dbReference type="CDD" id="cd13237">
    <property type="entry name" value="PH2_FGD5_FGD6"/>
    <property type="match status" value="1"/>
</dbReference>
<dbReference type="GO" id="GO:0005737">
    <property type="term" value="C:cytoplasm"/>
    <property type="evidence" value="ECO:0007669"/>
    <property type="project" value="TreeGrafter"/>
</dbReference>
<feature type="compositionally biased region" description="Basic and acidic residues" evidence="9">
    <location>
        <begin position="614"/>
        <end position="623"/>
    </location>
</feature>
<dbReference type="CDD" id="cd13389">
    <property type="entry name" value="PH1_FGD5_FGD6"/>
    <property type="match status" value="1"/>
</dbReference>
<feature type="domain" description="PH" evidence="10">
    <location>
        <begin position="937"/>
        <end position="1038"/>
    </location>
</feature>
<evidence type="ECO:0000256" key="7">
    <source>
        <dbReference type="ARBA" id="ARBA00023212"/>
    </source>
</evidence>
<dbReference type="InterPro" id="IPR017455">
    <property type="entry name" value="Znf_FYVE-rel"/>
</dbReference>
<keyword evidence="3" id="KW-0344">Guanine-nucleotide releasing factor</keyword>
<feature type="domain" description="PH" evidence="10">
    <location>
        <begin position="1223"/>
        <end position="1319"/>
    </location>
</feature>
<dbReference type="InterPro" id="IPR000306">
    <property type="entry name" value="Znf_FYVE"/>
</dbReference>
<feature type="compositionally biased region" description="Polar residues" evidence="9">
    <location>
        <begin position="1183"/>
        <end position="1192"/>
    </location>
</feature>
<evidence type="ECO:0000256" key="4">
    <source>
        <dbReference type="ARBA" id="ARBA00022723"/>
    </source>
</evidence>
<evidence type="ECO:0000256" key="6">
    <source>
        <dbReference type="ARBA" id="ARBA00022833"/>
    </source>
</evidence>
<evidence type="ECO:0000256" key="1">
    <source>
        <dbReference type="ARBA" id="ARBA00004245"/>
    </source>
</evidence>
<dbReference type="Proteomes" id="UP000820818">
    <property type="component" value="Linkage Group LG4"/>
</dbReference>
<dbReference type="Pfam" id="PF00169">
    <property type="entry name" value="PH"/>
    <property type="match status" value="2"/>
</dbReference>
<feature type="compositionally biased region" description="Basic and acidic residues" evidence="9">
    <location>
        <begin position="474"/>
        <end position="488"/>
    </location>
</feature>
<keyword evidence="6" id="KW-0862">Zinc</keyword>
<evidence type="ECO:0000256" key="8">
    <source>
        <dbReference type="PROSITE-ProRule" id="PRU00091"/>
    </source>
</evidence>
<dbReference type="InterPro" id="IPR051092">
    <property type="entry name" value="FYVE_RhoGEF_PH"/>
</dbReference>
<keyword evidence="7" id="KW-0206">Cytoskeleton</keyword>
<dbReference type="GO" id="GO:0005856">
    <property type="term" value="C:cytoskeleton"/>
    <property type="evidence" value="ECO:0007669"/>
    <property type="project" value="UniProtKB-SubCell"/>
</dbReference>
<feature type="region of interest" description="Disordered" evidence="9">
    <location>
        <begin position="1177"/>
        <end position="1197"/>
    </location>
</feature>
<dbReference type="SUPFAM" id="SSF50729">
    <property type="entry name" value="PH domain-like"/>
    <property type="match status" value="2"/>
</dbReference>
<dbReference type="SMART" id="SM00325">
    <property type="entry name" value="RhoGEF"/>
    <property type="match status" value="1"/>
</dbReference>
<sequence>MAEGAQTIGLAKPTVFAAVNGNVPSHSSSNPPAVIPKFKISRGTQANVSVPKNVTKFSPPVPAKPAALSRQPRSPAPPVPPKPGSAVKSPPKPAVAPKPILPPKPLVRPCKSASVAHETAVPPNVPIRNRGEQSPRAADQTEKSIPMYQERVPISSAHLVVKPSRKSASLGRLEGVRCCAMLVKEGNERCLQRDSGFISCSLENVEQPAVKLTNQRPGFLFTTIPIAPPRRRRKSVDSYEPIYAVIDFSKKRNRRMLLAQEQSARDNLDQPVVENTDKDVEASPVVLVETDKSAPTPITDCSANDDGHSVAESPALEMDVSNSTMATSEMDSDIQMIENSFATIASLFENINDTGDSVPIPSRPTLTRESEDVQEDSSSSSNIQQEEETTTTGQTVIARLVFGGTVVQQTDILPAMVTNDNRRKRTKEFCSALKDVIPSTGLDVLTDTVPVRERKISPREPSPTPSTSSNSSSDSKEDEFFPGKHFDPDVVSCGSLGDVDTSDATRQNSVDDEIETAQSMGNVGGASVDGKERRNSFGLRRTLDTLFTSLSNKSGIRKAAEKRKTLDFDSSSTDTDSITAASRPHIFISRPAPPLPSHKFNRGDRAYRSVQPPEKGRSKSIDGSLVEKVDRRHVSLSPVITSPEPVAAQQGQIVNLDQPESSSSISAHNYANESGLCPPLMEQNSDRTRACLPDGSSSEMEKDVMYRSLEGKERKAYMTAKEIASSERVFVDCLRLICDDFRQAVKEAGIGNNGRDTLHPVIPEAELNKILNYLPQLQNLNHELLNDFELRLQNWSTQPKIADVIVRKGPFLKLYSAYIRDFQSQSAQLEECIQRYPRFAKVLKQFEQSGRCKSLSLKHYMLKPVQRLPQYRLLLEVYLRHLNENSPDYHDTLVALKVVTDVAEHANNSMKQEDNFQRLIHLQSRLGNWEIIKPGRYIIKEGELDKVSRKMLQPRYFILLNDCLLYTSYLSSPSPNCSLKLHHELPLSRMEVHLPSVSATEENANEFNVISTARSFTLAASSMQARDEWMCALSEAISELQSKQSTFPSKMPTDSGEFRLRLGQQAPVWIPDSRVTMCQLCTAAFSITFRRHHCRACGKVVCRSCSTQKAGLEYLKFRSARVCDDCFEAINEHEVSVMEDGMDSSNCSSLIETDLSASLVNVPPVCFVHAFNDEVGNRRPSSDPVSQTTSQAGLKAQQVRRDVRKERRYVPPRLMEVPANDAGSQISGYLSRRVRRSWKRNWFVLKDRVLYIYKASEDVVALDTIPVLGYEVQTFQEVAEDNEINHFQLFHPKQSPIVFHAENAILAKKWIEALASATVL</sequence>
<dbReference type="InterPro" id="IPR011993">
    <property type="entry name" value="PH-like_dom_sf"/>
</dbReference>
<feature type="compositionally biased region" description="Pro residues" evidence="9">
    <location>
        <begin position="74"/>
        <end position="83"/>
    </location>
</feature>
<dbReference type="PANTHER" id="PTHR12673">
    <property type="entry name" value="FACIOGENITAL DYSPLASIA PROTEIN"/>
    <property type="match status" value="1"/>
</dbReference>
<proteinExistence type="predicted"/>
<feature type="region of interest" description="Disordered" evidence="9">
    <location>
        <begin position="587"/>
        <end position="623"/>
    </location>
</feature>
<evidence type="ECO:0000259" key="11">
    <source>
        <dbReference type="PROSITE" id="PS50010"/>
    </source>
</evidence>
<keyword evidence="4" id="KW-0479">Metal-binding</keyword>
<dbReference type="Pfam" id="PF01363">
    <property type="entry name" value="FYVE"/>
    <property type="match status" value="1"/>
</dbReference>
<dbReference type="PROSITE" id="PS50178">
    <property type="entry name" value="ZF_FYVE"/>
    <property type="match status" value="1"/>
</dbReference>
<keyword evidence="2" id="KW-0963">Cytoplasm</keyword>
<dbReference type="InterPro" id="IPR035899">
    <property type="entry name" value="DBL_dom_sf"/>
</dbReference>
<feature type="region of interest" description="Disordered" evidence="9">
    <location>
        <begin position="352"/>
        <end position="392"/>
    </location>
</feature>
<dbReference type="CDD" id="cd15743">
    <property type="entry name" value="FYVE_FGD6"/>
    <property type="match status" value="1"/>
</dbReference>
<evidence type="ECO:0000256" key="9">
    <source>
        <dbReference type="SAM" id="MobiDB-lite"/>
    </source>
</evidence>
<evidence type="ECO:0000259" key="12">
    <source>
        <dbReference type="PROSITE" id="PS50178"/>
    </source>
</evidence>
<keyword evidence="5 8" id="KW-0863">Zinc-finger</keyword>
<dbReference type="PROSITE" id="PS50010">
    <property type="entry name" value="DH_2"/>
    <property type="match status" value="1"/>
</dbReference>
<evidence type="ECO:0000313" key="13">
    <source>
        <dbReference type="EMBL" id="KAI9559739.1"/>
    </source>
</evidence>
<evidence type="ECO:0008006" key="15">
    <source>
        <dbReference type="Google" id="ProtNLM"/>
    </source>
</evidence>
<feature type="region of interest" description="Disordered" evidence="9">
    <location>
        <begin position="49"/>
        <end position="143"/>
    </location>
</feature>
<comment type="subcellular location">
    <subcellularLocation>
        <location evidence="1">Cytoplasm</location>
        <location evidence="1">Cytoskeleton</location>
    </subcellularLocation>
</comment>
<evidence type="ECO:0000259" key="10">
    <source>
        <dbReference type="PROSITE" id="PS50003"/>
    </source>
</evidence>
<feature type="domain" description="DH" evidence="11">
    <location>
        <begin position="715"/>
        <end position="909"/>
    </location>
</feature>
<dbReference type="InterPro" id="IPR001849">
    <property type="entry name" value="PH_domain"/>
</dbReference>
<dbReference type="InterPro" id="IPR013083">
    <property type="entry name" value="Znf_RING/FYVE/PHD"/>
</dbReference>
<gene>
    <name evidence="13" type="ORF">GHT06_013744</name>
</gene>
<evidence type="ECO:0000256" key="5">
    <source>
        <dbReference type="ARBA" id="ARBA00022771"/>
    </source>
</evidence>
<dbReference type="GO" id="GO:0005085">
    <property type="term" value="F:guanyl-nucleotide exchange factor activity"/>
    <property type="evidence" value="ECO:0007669"/>
    <property type="project" value="UniProtKB-KW"/>
</dbReference>
<protein>
    <recommendedName>
        <fullName evidence="15">FYVE, RhoGEF and PH domain-containing protein</fullName>
    </recommendedName>
</protein>
<keyword evidence="14" id="KW-1185">Reference proteome</keyword>
<dbReference type="EMBL" id="WJBH02000004">
    <property type="protein sequence ID" value="KAI9559739.1"/>
    <property type="molecule type" value="Genomic_DNA"/>
</dbReference>
<dbReference type="Gene3D" id="1.20.900.10">
    <property type="entry name" value="Dbl homology (DH) domain"/>
    <property type="match status" value="1"/>
</dbReference>
<dbReference type="CDD" id="cd00160">
    <property type="entry name" value="RhoGEF"/>
    <property type="match status" value="1"/>
</dbReference>
<dbReference type="Gene3D" id="2.30.29.30">
    <property type="entry name" value="Pleckstrin-homology domain (PH domain)/Phosphotyrosine-binding domain (PTB)"/>
    <property type="match status" value="2"/>
</dbReference>
<name>A0AAD5PXA3_9CRUS</name>
<evidence type="ECO:0000313" key="14">
    <source>
        <dbReference type="Proteomes" id="UP000820818"/>
    </source>
</evidence>
<dbReference type="Pfam" id="PF00621">
    <property type="entry name" value="RhoGEF"/>
    <property type="match status" value="1"/>
</dbReference>